<sequence length="215" mass="25040">MCNTEQKMGVNRLFLPYYSKTRGPPRLRFQVMGKRGKKFLMLVAANQRDPRDGKHMEVLGSVQRKPLNPIPSAIGENHESLSEIRLRFSRIKFWLGVGCDMNVPVATVLSQANLIPPHPPKYGERTRGHFHLLSQLAQARERVHLSRVKSFLLKESAWHNEEEEVYKPDLEETPARIVKDRLYPRELKELDIPIHFDETEKELDTTKKVVRKLVR</sequence>
<keyword evidence="3" id="KW-0687">Ribonucleoprotein</keyword>
<dbReference type="AlphaFoldDB" id="J4CCC8"/>
<dbReference type="GO" id="GO:0003735">
    <property type="term" value="F:structural constituent of ribosome"/>
    <property type="evidence" value="ECO:0007669"/>
    <property type="project" value="InterPro"/>
</dbReference>
<dbReference type="OrthoDB" id="407221at2759"/>
<organism evidence="4 5">
    <name type="scientific">Theileria orientalis strain Shintoku</name>
    <dbReference type="NCBI Taxonomy" id="869250"/>
    <lineage>
        <taxon>Eukaryota</taxon>
        <taxon>Sar</taxon>
        <taxon>Alveolata</taxon>
        <taxon>Apicomplexa</taxon>
        <taxon>Aconoidasida</taxon>
        <taxon>Piroplasmida</taxon>
        <taxon>Theileriidae</taxon>
        <taxon>Theileria</taxon>
    </lineage>
</organism>
<evidence type="ECO:0000256" key="2">
    <source>
        <dbReference type="ARBA" id="ARBA00022980"/>
    </source>
</evidence>
<dbReference type="GO" id="GO:0015935">
    <property type="term" value="C:small ribosomal subunit"/>
    <property type="evidence" value="ECO:0007669"/>
    <property type="project" value="TreeGrafter"/>
</dbReference>
<dbReference type="VEuPathDB" id="PiroplasmaDB:TOT_010000628"/>
<dbReference type="PANTHER" id="PTHR12919:SF20">
    <property type="entry name" value="SMALL RIBOSOMAL SUBUNIT PROTEIN BS16M"/>
    <property type="match status" value="1"/>
</dbReference>
<evidence type="ECO:0000256" key="3">
    <source>
        <dbReference type="ARBA" id="ARBA00023274"/>
    </source>
</evidence>
<evidence type="ECO:0000313" key="5">
    <source>
        <dbReference type="Proteomes" id="UP000003786"/>
    </source>
</evidence>
<dbReference type="EMBL" id="AP011946">
    <property type="protein sequence ID" value="BAM39167.1"/>
    <property type="molecule type" value="Genomic_DNA"/>
</dbReference>
<dbReference type="GeneID" id="20713523"/>
<dbReference type="GO" id="GO:0005739">
    <property type="term" value="C:mitochondrion"/>
    <property type="evidence" value="ECO:0007669"/>
    <property type="project" value="GOC"/>
</dbReference>
<dbReference type="InterPro" id="IPR023803">
    <property type="entry name" value="Ribosomal_bS16_dom_sf"/>
</dbReference>
<dbReference type="STRING" id="869250.J4CCC8"/>
<evidence type="ECO:0000313" key="4">
    <source>
        <dbReference type="EMBL" id="BAM39167.1"/>
    </source>
</evidence>
<dbReference type="Pfam" id="PF00886">
    <property type="entry name" value="Ribosomal_S16"/>
    <property type="match status" value="1"/>
</dbReference>
<comment type="similarity">
    <text evidence="1">Belongs to the bacterial ribosomal protein bS16 family.</text>
</comment>
<keyword evidence="2 4" id="KW-0689">Ribosomal protein</keyword>
<keyword evidence="5" id="KW-1185">Reference proteome</keyword>
<gene>
    <name evidence="4" type="ORF">TOT_010000628</name>
</gene>
<dbReference type="RefSeq" id="XP_009689468.1">
    <property type="nucleotide sequence ID" value="XM_009691173.1"/>
</dbReference>
<protein>
    <submittedName>
        <fullName evidence="4">30S ribosomal protein S16</fullName>
    </submittedName>
</protein>
<evidence type="ECO:0000256" key="1">
    <source>
        <dbReference type="ARBA" id="ARBA00006668"/>
    </source>
</evidence>
<name>J4CCC8_THEOR</name>
<dbReference type="SUPFAM" id="SSF54565">
    <property type="entry name" value="Ribosomal protein S16"/>
    <property type="match status" value="1"/>
</dbReference>
<dbReference type="eggNOG" id="KOG3419">
    <property type="taxonomic scope" value="Eukaryota"/>
</dbReference>
<dbReference type="KEGG" id="tot:TOT_010000628"/>
<dbReference type="GO" id="GO:0032543">
    <property type="term" value="P:mitochondrial translation"/>
    <property type="evidence" value="ECO:0007669"/>
    <property type="project" value="TreeGrafter"/>
</dbReference>
<dbReference type="Gene3D" id="3.30.1320.10">
    <property type="match status" value="1"/>
</dbReference>
<dbReference type="PANTHER" id="PTHR12919">
    <property type="entry name" value="30S RIBOSOMAL PROTEIN S16"/>
    <property type="match status" value="1"/>
</dbReference>
<reference evidence="4 5" key="1">
    <citation type="journal article" date="2012" name="MBio">
        <title>Comparative genome analysis of three eukaryotic parasites with differing abilities to transform leukocytes reveals key mediators of Theileria-induced leukocyte transformation.</title>
        <authorList>
            <person name="Hayashida K."/>
            <person name="Hara Y."/>
            <person name="Abe T."/>
            <person name="Yamasaki C."/>
            <person name="Toyoda A."/>
            <person name="Kosuge T."/>
            <person name="Suzuki Y."/>
            <person name="Sato Y."/>
            <person name="Kawashima S."/>
            <person name="Katayama T."/>
            <person name="Wakaguri H."/>
            <person name="Inoue N."/>
            <person name="Homma K."/>
            <person name="Tada-Umezaki M."/>
            <person name="Yagi Y."/>
            <person name="Fujii Y."/>
            <person name="Habara T."/>
            <person name="Kanehisa M."/>
            <person name="Watanabe H."/>
            <person name="Ito K."/>
            <person name="Gojobori T."/>
            <person name="Sugawara H."/>
            <person name="Imanishi T."/>
            <person name="Weir W."/>
            <person name="Gardner M."/>
            <person name="Pain A."/>
            <person name="Shiels B."/>
            <person name="Hattori M."/>
            <person name="Nene V."/>
            <person name="Sugimoto C."/>
        </authorList>
    </citation>
    <scope>NUCLEOTIDE SEQUENCE [LARGE SCALE GENOMIC DNA]</scope>
    <source>
        <strain evidence="4 5">Shintoku</strain>
    </source>
</reference>
<proteinExistence type="inferred from homology"/>
<dbReference type="InterPro" id="IPR000307">
    <property type="entry name" value="Ribosomal_bS16"/>
</dbReference>
<dbReference type="Proteomes" id="UP000003786">
    <property type="component" value="Chromosome 1"/>
</dbReference>
<accession>J4CCC8</accession>